<comment type="caution">
    <text evidence="1">The sequence shown here is derived from an EMBL/GenBank/DDBJ whole genome shotgun (WGS) entry which is preliminary data.</text>
</comment>
<proteinExistence type="predicted"/>
<accession>A0A942DWB6</accession>
<evidence type="ECO:0000313" key="2">
    <source>
        <dbReference type="Proteomes" id="UP000680348"/>
    </source>
</evidence>
<keyword evidence="2" id="KW-1185">Reference proteome</keyword>
<name>A0A942DWB6_9HYPH</name>
<dbReference type="Proteomes" id="UP000680348">
    <property type="component" value="Unassembled WGS sequence"/>
</dbReference>
<dbReference type="AlphaFoldDB" id="A0A942DWB6"/>
<sequence length="158" mass="17359">MSAWMVSNAHVTAMISCAVALFRESDSFSEFRLANGKTAARHALATADLTELGKLLLQENAKSLDARYPGDKGSSDGDMYHQEEIDSYVYARDSHAAGQDVGFLAKLISCYAYQSCEHDGWETSAAKQWCDWAQEVGISVLPSYKRAPWGYDGPPAPR</sequence>
<evidence type="ECO:0000313" key="1">
    <source>
        <dbReference type="EMBL" id="MBS3648819.1"/>
    </source>
</evidence>
<organism evidence="1 2">
    <name type="scientific">Pseudaminobacter soli</name>
    <name type="common">ex Zhang et al. 2022</name>
    <dbReference type="NCBI Taxonomy" id="2831468"/>
    <lineage>
        <taxon>Bacteria</taxon>
        <taxon>Pseudomonadati</taxon>
        <taxon>Pseudomonadota</taxon>
        <taxon>Alphaproteobacteria</taxon>
        <taxon>Hyphomicrobiales</taxon>
        <taxon>Phyllobacteriaceae</taxon>
        <taxon>Pseudaminobacter</taxon>
    </lineage>
</organism>
<reference evidence="1" key="1">
    <citation type="submission" date="2021-04" db="EMBL/GenBank/DDBJ databases">
        <title>Pseudaminobacter soli sp. nov., isolated from paddy soil contaminated by heavy metals.</title>
        <authorList>
            <person name="Zhang K."/>
        </authorList>
    </citation>
    <scope>NUCLEOTIDE SEQUENCE</scope>
    <source>
        <strain evidence="1">19-2017</strain>
    </source>
</reference>
<dbReference type="EMBL" id="JAGWCR010000004">
    <property type="protein sequence ID" value="MBS3648819.1"/>
    <property type="molecule type" value="Genomic_DNA"/>
</dbReference>
<gene>
    <name evidence="1" type="ORF">KEU06_09395</name>
</gene>
<protein>
    <submittedName>
        <fullName evidence="1">Uncharacterized protein</fullName>
    </submittedName>
</protein>
<dbReference type="RefSeq" id="WP_188254382.1">
    <property type="nucleotide sequence ID" value="NZ_JABVCF010000004.1"/>
</dbReference>